<protein>
    <recommendedName>
        <fullName evidence="4">MFS maltose permease</fullName>
    </recommendedName>
</protein>
<feature type="transmembrane region" description="Helical" evidence="1">
    <location>
        <begin position="81"/>
        <end position="103"/>
    </location>
</feature>
<accession>A0A8H6VJK1</accession>
<keyword evidence="1" id="KW-1133">Transmembrane helix</keyword>
<dbReference type="Proteomes" id="UP000660729">
    <property type="component" value="Unassembled WGS sequence"/>
</dbReference>
<sequence length="576" mass="63687">MLSHRLPTARIAAIRPLRPPSIPKPKPRPFTQKSQLLLIAARAPRPQLPYLTQPLYRHPNGQIARLLSTENRRFAREQVWLAAKWTALGWTALALLGVAWFGYNIEVDERTNPTPDEWRFGTRQLLRAARAFSDPETSGQTGGIVDWAKVGTRYVNVLARLEDLEKEGKGLLEVADGEEILIPGVGRSGFDISAKTWPWRAGYFEAIMGCAKAAEHLDGMVLDQTRGMVFPKHVMIGPSNPDPRPTPPYMKAAPREEDCIAPFPAPETFYMRVLTGRGFTTGQKLDAALSYANWLEFKGLNEAALEMYKWGVDIATAALPNGVQPADVLDSTTSTLKEGAPDITPNLLRATTGLAIHHARTGRVSESLPILLSVLRARRTAPISPFPEPEPTKPGFSLWNLLFVPPKFPDPPPSGDIPLIRTPSEPSCSDSELMLYIGEIIFASSSQDIFERHAAEEGVAWTKQAVTIADAQLAKPSLASASDQESENEKKKCKECLLTGVGNWEVMLQRLADQEQPVAKSGSWKFWQKSSAGEGDKTSGFEEDQKTVERLRERIIRDGLRDQVIRAGSQTGIWFG</sequence>
<keyword evidence="1" id="KW-0812">Transmembrane</keyword>
<organism evidence="2 3">
    <name type="scientific">Pseudocercospora fuligena</name>
    <dbReference type="NCBI Taxonomy" id="685502"/>
    <lineage>
        <taxon>Eukaryota</taxon>
        <taxon>Fungi</taxon>
        <taxon>Dikarya</taxon>
        <taxon>Ascomycota</taxon>
        <taxon>Pezizomycotina</taxon>
        <taxon>Dothideomycetes</taxon>
        <taxon>Dothideomycetidae</taxon>
        <taxon>Mycosphaerellales</taxon>
        <taxon>Mycosphaerellaceae</taxon>
        <taxon>Pseudocercospora</taxon>
    </lineage>
</organism>
<comment type="caution">
    <text evidence="2">The sequence shown here is derived from an EMBL/GenBank/DDBJ whole genome shotgun (WGS) entry which is preliminary data.</text>
</comment>
<evidence type="ECO:0008006" key="4">
    <source>
        <dbReference type="Google" id="ProtNLM"/>
    </source>
</evidence>
<evidence type="ECO:0000313" key="2">
    <source>
        <dbReference type="EMBL" id="KAF7192807.1"/>
    </source>
</evidence>
<keyword evidence="1" id="KW-0472">Membrane</keyword>
<reference evidence="2" key="1">
    <citation type="submission" date="2020-04" db="EMBL/GenBank/DDBJ databases">
        <title>Draft genome resource of the tomato pathogen Pseudocercospora fuligena.</title>
        <authorList>
            <person name="Zaccaron A."/>
        </authorList>
    </citation>
    <scope>NUCLEOTIDE SEQUENCE</scope>
    <source>
        <strain evidence="2">PF001</strain>
    </source>
</reference>
<dbReference type="OrthoDB" id="5408102at2759"/>
<name>A0A8H6VJK1_9PEZI</name>
<gene>
    <name evidence="2" type="ORF">HII31_05855</name>
</gene>
<evidence type="ECO:0000256" key="1">
    <source>
        <dbReference type="SAM" id="Phobius"/>
    </source>
</evidence>
<evidence type="ECO:0000313" key="3">
    <source>
        <dbReference type="Proteomes" id="UP000660729"/>
    </source>
</evidence>
<dbReference type="AlphaFoldDB" id="A0A8H6VJK1"/>
<keyword evidence="3" id="KW-1185">Reference proteome</keyword>
<proteinExistence type="predicted"/>
<dbReference type="EMBL" id="JABCIY010000106">
    <property type="protein sequence ID" value="KAF7192807.1"/>
    <property type="molecule type" value="Genomic_DNA"/>
</dbReference>